<feature type="transmembrane region" description="Helical" evidence="2">
    <location>
        <begin position="85"/>
        <end position="108"/>
    </location>
</feature>
<dbReference type="InterPro" id="IPR002372">
    <property type="entry name" value="PQQ_rpt_dom"/>
</dbReference>
<organism evidence="4 5">
    <name type="scientific">Trebonia kvetii</name>
    <dbReference type="NCBI Taxonomy" id="2480626"/>
    <lineage>
        <taxon>Bacteria</taxon>
        <taxon>Bacillati</taxon>
        <taxon>Actinomycetota</taxon>
        <taxon>Actinomycetes</taxon>
        <taxon>Streptosporangiales</taxon>
        <taxon>Treboniaceae</taxon>
        <taxon>Trebonia</taxon>
    </lineage>
</organism>
<dbReference type="Proteomes" id="UP000460272">
    <property type="component" value="Unassembled WGS sequence"/>
</dbReference>
<evidence type="ECO:0000313" key="4">
    <source>
        <dbReference type="EMBL" id="TVZ06815.1"/>
    </source>
</evidence>
<gene>
    <name evidence="4" type="ORF">EAS64_05560</name>
</gene>
<evidence type="ECO:0000259" key="3">
    <source>
        <dbReference type="Pfam" id="PF13360"/>
    </source>
</evidence>
<evidence type="ECO:0000256" key="2">
    <source>
        <dbReference type="SAM" id="Phobius"/>
    </source>
</evidence>
<comment type="caution">
    <text evidence="4">The sequence shown here is derived from an EMBL/GenBank/DDBJ whole genome shotgun (WGS) entry which is preliminary data.</text>
</comment>
<dbReference type="RefSeq" id="WP_145851571.1">
    <property type="nucleotide sequence ID" value="NZ_RPFW01000001.1"/>
</dbReference>
<keyword evidence="2" id="KW-1133">Transmembrane helix</keyword>
<accession>A0A6P2C8I2</accession>
<reference evidence="4 5" key="1">
    <citation type="submission" date="2018-11" db="EMBL/GenBank/DDBJ databases">
        <title>Trebonia kvetii gen.nov., sp.nov., a novel acidophilic actinobacterium, and proposal of the new actinobacterial family Treboniaceae fam. nov.</title>
        <authorList>
            <person name="Rapoport D."/>
            <person name="Sagova-Mareckova M."/>
            <person name="Sedlacek I."/>
            <person name="Provaznik J."/>
            <person name="Kralova S."/>
            <person name="Pavlinic D."/>
            <person name="Benes V."/>
            <person name="Kopecky J."/>
        </authorList>
    </citation>
    <scope>NUCLEOTIDE SEQUENCE [LARGE SCALE GENOMIC DNA]</scope>
    <source>
        <strain evidence="4 5">15Tr583</strain>
    </source>
</reference>
<dbReference type="SUPFAM" id="SSF50998">
    <property type="entry name" value="Quinoprotein alcohol dehydrogenase-like"/>
    <property type="match status" value="1"/>
</dbReference>
<keyword evidence="5" id="KW-1185">Reference proteome</keyword>
<evidence type="ECO:0000313" key="5">
    <source>
        <dbReference type="Proteomes" id="UP000460272"/>
    </source>
</evidence>
<feature type="transmembrane region" description="Helical" evidence="2">
    <location>
        <begin position="117"/>
        <end position="136"/>
    </location>
</feature>
<dbReference type="EMBL" id="RPFW01000001">
    <property type="protein sequence ID" value="TVZ06815.1"/>
    <property type="molecule type" value="Genomic_DNA"/>
</dbReference>
<keyword evidence="2" id="KW-0812">Transmembrane</keyword>
<dbReference type="Gene3D" id="2.130.10.10">
    <property type="entry name" value="YVTN repeat-like/Quinoprotein amine dehydrogenase"/>
    <property type="match status" value="1"/>
</dbReference>
<dbReference type="InterPro" id="IPR015943">
    <property type="entry name" value="WD40/YVTN_repeat-like_dom_sf"/>
</dbReference>
<dbReference type="AlphaFoldDB" id="A0A6P2C8I2"/>
<feature type="region of interest" description="Disordered" evidence="1">
    <location>
        <begin position="501"/>
        <end position="521"/>
    </location>
</feature>
<dbReference type="InterPro" id="IPR011047">
    <property type="entry name" value="Quinoprotein_ADH-like_sf"/>
</dbReference>
<keyword evidence="2" id="KW-0472">Membrane</keyword>
<feature type="compositionally biased region" description="Low complexity" evidence="1">
    <location>
        <begin position="509"/>
        <end position="521"/>
    </location>
</feature>
<name>A0A6P2C8I2_9ACTN</name>
<protein>
    <recommendedName>
        <fullName evidence="3">Pyrrolo-quinoline quinone repeat domain-containing protein</fullName>
    </recommendedName>
</protein>
<dbReference type="PANTHER" id="PTHR34512">
    <property type="entry name" value="CELL SURFACE PROTEIN"/>
    <property type="match status" value="1"/>
</dbReference>
<sequence length="521" mass="53229">MRADSFLSVHRQAEIGYDDVPESGGGRTRTGKLAVRLIIALVVGTAAGLAIMLQVKGWGTLISETGGSCGTSDQGVSYGACPRGIAPALVTSFLIGIPAVPAALVLVFRKGWARRGFLAVGVACGLFAGQSLFAVWHGADLTVAWVAPGDSSPELTTVGAWTSGQSLIRVRVDEAVSYDAATGRRQWALTMPGIDVACGVSGTSSDTTLGLIGYGQDSTDCGNVMAVDLRTGRRLWSDPVKDPHTGSEPTGELAVASGTAIVLTDDGIAGVNGQDGVQKWTLAPPAECSFQQLAASGGSVVAIAGCNSAYYVVSLDAATGKAAWRYHVTEPTNSYQYQILSTSPVVVSDALSGPRGTSKVRVFGADGTVTSSFSVSGIPLRGGTVALATGSTDGFGVTAVVTGGMLIGLTDGYGGTTAFVGYRLADGKRLWLTATPDEVHDLTLSGGHLVFVDESDPTYSLEEADVATGAVRSLGYFSQAILQTEQSGLFASGGNYLIVNQSSDSSGEPPVAAITAPATPG</sequence>
<dbReference type="OrthoDB" id="3449126at2"/>
<dbReference type="PANTHER" id="PTHR34512:SF30">
    <property type="entry name" value="OUTER MEMBRANE PROTEIN ASSEMBLY FACTOR BAMB"/>
    <property type="match status" value="1"/>
</dbReference>
<feature type="transmembrane region" description="Helical" evidence="2">
    <location>
        <begin position="33"/>
        <end position="53"/>
    </location>
</feature>
<feature type="domain" description="Pyrrolo-quinoline quinone repeat" evidence="3">
    <location>
        <begin position="176"/>
        <end position="349"/>
    </location>
</feature>
<dbReference type="Pfam" id="PF13360">
    <property type="entry name" value="PQQ_2"/>
    <property type="match status" value="1"/>
</dbReference>
<proteinExistence type="predicted"/>
<evidence type="ECO:0000256" key="1">
    <source>
        <dbReference type="SAM" id="MobiDB-lite"/>
    </source>
</evidence>